<dbReference type="CDD" id="cd01127">
    <property type="entry name" value="TrwB_TraG_TraD_VirD4"/>
    <property type="match status" value="2"/>
</dbReference>
<sequence>MAFPRELSTELALNFLRSLSGPLRRGVSPPCSVAFELSSTGLSGLTYVVNMPKSTVAEVQQLLLAHLPGAVVTPVAPTADPVLTTRWAKVIEIGVNQTTEPLNATGPAATMATLLSALGGLKPKEAILTQWVIYDARPLSTDTSSRKTVEPRWRAVGRIAVAGTTPDLLLSRLKSAYSTLATEDGSPVGGVRVYRRLVSPGLAERRLRRRAGALLWPSVVNAAELLVLTALPVGTPQVAGLKSGSSRRLAAHHLIPRTGGVLLGRSNFPGDNRLLAIPEQDRAAHCLVVGPTGTGKTTLLENMINCDLVAGRGLLYVDPKGDSVQRVLDLVPPERLGDVLLWDVTDNEQVVSFNPLAGPRPDRIAGHLMPMFDQLFGFSTSTPRAYDVLRNVLMALATCGYTLVEVPLALLPGPRGEFFRRHVLGRLDNPELLDFWRWLQGLSPRELAETAAPIVRRLRPFLVYPELRVTFGQTTSALDLREVLANRRIVLVPLYSDDLGEEATVVGSLVFHSLWRAIQNISLLENYNVYADEFGDLASIGAPFGDMLAKARSRRLPLTLATQDVGRLTEAIRKDVMNGTRTKVLFQPADSDLKYLRSGLGDWATEHDLASLGPREFIARINVGGSTTPPASGVTLPPPPPVGLGQAAHAASRTRYGKPWAEAAAAIQHRLDRLSGCASNTDFANSQTAPEPSDPADWQEWGQWEDWA</sequence>
<evidence type="ECO:0000313" key="3">
    <source>
        <dbReference type="Proteomes" id="UP000007076"/>
    </source>
</evidence>
<dbReference type="HOGENOM" id="CLU_013918_1_0_11"/>
<name>E4NHN8_KITSK</name>
<proteinExistence type="predicted"/>
<keyword evidence="3" id="KW-1185">Reference proteome</keyword>
<evidence type="ECO:0000313" key="2">
    <source>
        <dbReference type="EMBL" id="BAJ31018.1"/>
    </source>
</evidence>
<dbReference type="Gene3D" id="3.40.50.300">
    <property type="entry name" value="P-loop containing nucleotide triphosphate hydrolases"/>
    <property type="match status" value="2"/>
</dbReference>
<protein>
    <submittedName>
        <fullName evidence="2">Uncharacterized protein</fullName>
    </submittedName>
</protein>
<evidence type="ECO:0000256" key="1">
    <source>
        <dbReference type="SAM" id="MobiDB-lite"/>
    </source>
</evidence>
<organism evidence="2 3">
    <name type="scientific">Kitasatospora setae (strain ATCC 33774 / DSM 43861 / JCM 3304 / KCC A-0304 / NBRC 14216 / KM-6054)</name>
    <name type="common">Streptomyces setae</name>
    <dbReference type="NCBI Taxonomy" id="452652"/>
    <lineage>
        <taxon>Bacteria</taxon>
        <taxon>Bacillati</taxon>
        <taxon>Actinomycetota</taxon>
        <taxon>Actinomycetes</taxon>
        <taxon>Kitasatosporales</taxon>
        <taxon>Streptomycetaceae</taxon>
        <taxon>Kitasatospora</taxon>
    </lineage>
</organism>
<dbReference type="SUPFAM" id="SSF52540">
    <property type="entry name" value="P-loop containing nucleoside triphosphate hydrolases"/>
    <property type="match status" value="1"/>
</dbReference>
<dbReference type="InterPro" id="IPR051162">
    <property type="entry name" value="T4SS_component"/>
</dbReference>
<dbReference type="Proteomes" id="UP000007076">
    <property type="component" value="Chromosome"/>
</dbReference>
<accession>E4NHN8</accession>
<dbReference type="STRING" id="452652.KSE_52440"/>
<feature type="compositionally biased region" description="Polar residues" evidence="1">
    <location>
        <begin position="678"/>
        <end position="690"/>
    </location>
</feature>
<gene>
    <name evidence="2" type="ordered locus">KSE_52440</name>
</gene>
<dbReference type="EMBL" id="AP010968">
    <property type="protein sequence ID" value="BAJ31018.1"/>
    <property type="molecule type" value="Genomic_DNA"/>
</dbReference>
<dbReference type="KEGG" id="ksk:KSE_52440"/>
<reference evidence="2 3" key="1">
    <citation type="journal article" date="2010" name="DNA Res.">
        <title>Genome sequence of Kitasatospora setae NBRC 14216T: an evolutionary snapshot of the family Streptomycetaceae.</title>
        <authorList>
            <person name="Ichikawa N."/>
            <person name="Oguchi A."/>
            <person name="Ikeda H."/>
            <person name="Ishikawa J."/>
            <person name="Kitani S."/>
            <person name="Watanabe Y."/>
            <person name="Nakamura S."/>
            <person name="Katano Y."/>
            <person name="Kishi E."/>
            <person name="Sasagawa M."/>
            <person name="Ankai A."/>
            <person name="Fukui S."/>
            <person name="Hashimoto Y."/>
            <person name="Kamata S."/>
            <person name="Otoguro M."/>
            <person name="Tanikawa S."/>
            <person name="Nihira T."/>
            <person name="Horinouchi S."/>
            <person name="Ohnishi Y."/>
            <person name="Hayakawa M."/>
            <person name="Kuzuyama T."/>
            <person name="Arisawa A."/>
            <person name="Nomoto F."/>
            <person name="Miura H."/>
            <person name="Takahashi Y."/>
            <person name="Fujita N."/>
        </authorList>
    </citation>
    <scope>NUCLEOTIDE SEQUENCE [LARGE SCALE GENOMIC DNA]</scope>
    <source>
        <strain evidence="3">ATCC 33774 / DSM 43861 / JCM 3304 / KCC A-0304 / NBRC 14216 / KM-6054</strain>
    </source>
</reference>
<dbReference type="InterPro" id="IPR027417">
    <property type="entry name" value="P-loop_NTPase"/>
</dbReference>
<dbReference type="PANTHER" id="PTHR30121:SF6">
    <property type="entry name" value="SLR6007 PROTEIN"/>
    <property type="match status" value="1"/>
</dbReference>
<dbReference type="eggNOG" id="COG0433">
    <property type="taxonomic scope" value="Bacteria"/>
</dbReference>
<dbReference type="PATRIC" id="fig|452652.3.peg.5234"/>
<feature type="region of interest" description="Disordered" evidence="1">
    <location>
        <begin position="678"/>
        <end position="708"/>
    </location>
</feature>
<dbReference type="PANTHER" id="PTHR30121">
    <property type="entry name" value="UNCHARACTERIZED PROTEIN YJGR-RELATED"/>
    <property type="match status" value="1"/>
</dbReference>
<dbReference type="AlphaFoldDB" id="E4NHN8"/>